<evidence type="ECO:0000313" key="1">
    <source>
        <dbReference type="EMBL" id="ORZ29756.1"/>
    </source>
</evidence>
<proteinExistence type="predicted"/>
<dbReference type="AlphaFoldDB" id="A0A1Y2H5C1"/>
<dbReference type="Proteomes" id="UP000193411">
    <property type="component" value="Unassembled WGS sequence"/>
</dbReference>
<dbReference type="OrthoDB" id="5985073at2759"/>
<feature type="non-terminal residue" evidence="1">
    <location>
        <position position="1"/>
    </location>
</feature>
<organism evidence="1 2">
    <name type="scientific">Catenaria anguillulae PL171</name>
    <dbReference type="NCBI Taxonomy" id="765915"/>
    <lineage>
        <taxon>Eukaryota</taxon>
        <taxon>Fungi</taxon>
        <taxon>Fungi incertae sedis</taxon>
        <taxon>Blastocladiomycota</taxon>
        <taxon>Blastocladiomycetes</taxon>
        <taxon>Blastocladiales</taxon>
        <taxon>Catenariaceae</taxon>
        <taxon>Catenaria</taxon>
    </lineage>
</organism>
<comment type="caution">
    <text evidence="1">The sequence shown here is derived from an EMBL/GenBank/DDBJ whole genome shotgun (WGS) entry which is preliminary data.</text>
</comment>
<reference evidence="1 2" key="1">
    <citation type="submission" date="2016-07" db="EMBL/GenBank/DDBJ databases">
        <title>Pervasive Adenine N6-methylation of Active Genes in Fungi.</title>
        <authorList>
            <consortium name="DOE Joint Genome Institute"/>
            <person name="Mondo S.J."/>
            <person name="Dannebaum R.O."/>
            <person name="Kuo R.C."/>
            <person name="Labutti K."/>
            <person name="Haridas S."/>
            <person name="Kuo A."/>
            <person name="Salamov A."/>
            <person name="Ahrendt S.R."/>
            <person name="Lipzen A."/>
            <person name="Sullivan W."/>
            <person name="Andreopoulos W.B."/>
            <person name="Clum A."/>
            <person name="Lindquist E."/>
            <person name="Daum C."/>
            <person name="Ramamoorthy G.K."/>
            <person name="Gryganskyi A."/>
            <person name="Culley D."/>
            <person name="Magnuson J.K."/>
            <person name="James T.Y."/>
            <person name="O'Malley M.A."/>
            <person name="Stajich J.E."/>
            <person name="Spatafora J.W."/>
            <person name="Visel A."/>
            <person name="Grigoriev I.V."/>
        </authorList>
    </citation>
    <scope>NUCLEOTIDE SEQUENCE [LARGE SCALE GENOMIC DNA]</scope>
    <source>
        <strain evidence="1 2">PL171</strain>
    </source>
</reference>
<dbReference type="Gene3D" id="3.10.350.10">
    <property type="entry name" value="LysM domain"/>
    <property type="match status" value="1"/>
</dbReference>
<accession>A0A1Y2H5C1</accession>
<sequence>AKLDVAQLPQLNPGLDCGKLQVGQRMCVTYGRLPPPPVPDGNQDGTCKEYKIVGGDECWNLNDKCKLTKEAFDFVNPAFSLSSGSRRQPGTFSKTDTHIAHSWSNLGSIALPTLRSSLAFLDRSSHAKLCPPLAGLLADSGSSVCVALDAVSVPDRLKQKLNEAIAGVEPFDRKKEDPRRFAIRV</sequence>
<protein>
    <recommendedName>
        <fullName evidence="3">LysM domain-containing protein</fullName>
    </recommendedName>
</protein>
<evidence type="ECO:0000313" key="2">
    <source>
        <dbReference type="Proteomes" id="UP000193411"/>
    </source>
</evidence>
<dbReference type="InterPro" id="IPR036779">
    <property type="entry name" value="LysM_dom_sf"/>
</dbReference>
<keyword evidence="2" id="KW-1185">Reference proteome</keyword>
<gene>
    <name evidence="1" type="ORF">BCR44DRAFT_58823</name>
</gene>
<evidence type="ECO:0008006" key="3">
    <source>
        <dbReference type="Google" id="ProtNLM"/>
    </source>
</evidence>
<name>A0A1Y2H5C1_9FUNG</name>
<dbReference type="EMBL" id="MCFL01000130">
    <property type="protein sequence ID" value="ORZ29756.1"/>
    <property type="molecule type" value="Genomic_DNA"/>
</dbReference>